<dbReference type="NCBIfam" id="TIGR04256">
    <property type="entry name" value="GxxExxY"/>
    <property type="match status" value="1"/>
</dbReference>
<reference evidence="2" key="2">
    <citation type="submission" date="2011-02" db="EMBL/GenBank/DDBJ databases">
        <title>The complete genome of Fluviicola taffensis DSM 16823.</title>
        <authorList>
            <consortium name="US DOE Joint Genome Institute (JGI-PGF)"/>
            <person name="Lucas S."/>
            <person name="Copeland A."/>
            <person name="Lapidus A."/>
            <person name="Bruce D."/>
            <person name="Goodwin L."/>
            <person name="Pitluck S."/>
            <person name="Kyrpides N."/>
            <person name="Mavromatis K."/>
            <person name="Ivanova N."/>
            <person name="Mikhailova N."/>
            <person name="Pagani I."/>
            <person name="Chertkov O."/>
            <person name="Detter J.C."/>
            <person name="Han C."/>
            <person name="Tapia R."/>
            <person name="Land M."/>
            <person name="Hauser L."/>
            <person name="Markowitz V."/>
            <person name="Cheng J.-F."/>
            <person name="Hugenholtz P."/>
            <person name="Woyke T."/>
            <person name="Wu D."/>
            <person name="Tindall B."/>
            <person name="Pomrenke H.G."/>
            <person name="Brambilla E."/>
            <person name="Klenk H.-P."/>
            <person name="Eisen J.A."/>
        </authorList>
    </citation>
    <scope>NUCLEOTIDE SEQUENCE [LARGE SCALE GENOMIC DNA]</scope>
    <source>
        <strain evidence="2">DSM 16823 / RW262 / RW262</strain>
    </source>
</reference>
<dbReference type="OrthoDB" id="9806869at2"/>
<dbReference type="HOGENOM" id="CLU_134960_1_0_10"/>
<proteinExistence type="predicted"/>
<reference evidence="1 2" key="1">
    <citation type="journal article" date="2011" name="Stand. Genomic Sci.">
        <title>Complete genome sequence of the gliding freshwater bacterium Fluviicola taffensis type strain (RW262).</title>
        <authorList>
            <person name="Woyke T."/>
            <person name="Chertkov O."/>
            <person name="Lapidus A."/>
            <person name="Nolan M."/>
            <person name="Lucas S."/>
            <person name="Del Rio T.G."/>
            <person name="Tice H."/>
            <person name="Cheng J.F."/>
            <person name="Tapia R."/>
            <person name="Han C."/>
            <person name="Goodwin L."/>
            <person name="Pitluck S."/>
            <person name="Liolios K."/>
            <person name="Pagani I."/>
            <person name="Ivanova N."/>
            <person name="Huntemann M."/>
            <person name="Mavromatis K."/>
            <person name="Mikhailova N."/>
            <person name="Pati A."/>
            <person name="Chen A."/>
            <person name="Palaniappan K."/>
            <person name="Land M."/>
            <person name="Hauser L."/>
            <person name="Brambilla E.M."/>
            <person name="Rohde M."/>
            <person name="Mwirichia R."/>
            <person name="Sikorski J."/>
            <person name="Tindall B.J."/>
            <person name="Goker M."/>
            <person name="Bristow J."/>
            <person name="Eisen J.A."/>
            <person name="Markowitz V."/>
            <person name="Hugenholtz P."/>
            <person name="Klenk H.P."/>
            <person name="Kyrpides N.C."/>
        </authorList>
    </citation>
    <scope>NUCLEOTIDE SEQUENCE [LARGE SCALE GENOMIC DNA]</scope>
    <source>
        <strain evidence="2">DSM 16823 / RW262 / RW262</strain>
    </source>
</reference>
<organism evidence="1 2">
    <name type="scientific">Fluviicola taffensis (strain DSM 16823 / NCIMB 13979 / RW262)</name>
    <dbReference type="NCBI Taxonomy" id="755732"/>
    <lineage>
        <taxon>Bacteria</taxon>
        <taxon>Pseudomonadati</taxon>
        <taxon>Bacteroidota</taxon>
        <taxon>Flavobacteriia</taxon>
        <taxon>Flavobacteriales</taxon>
        <taxon>Crocinitomicaceae</taxon>
        <taxon>Fluviicola</taxon>
    </lineage>
</organism>
<dbReference type="eggNOG" id="COG0614">
    <property type="taxonomic scope" value="Bacteria"/>
</dbReference>
<accession>F2IFL4</accession>
<dbReference type="RefSeq" id="WP_013688488.1">
    <property type="nucleotide sequence ID" value="NC_015321.1"/>
</dbReference>
<dbReference type="Pfam" id="PF13366">
    <property type="entry name" value="PDDEXK_3"/>
    <property type="match status" value="1"/>
</dbReference>
<protein>
    <recommendedName>
        <fullName evidence="3">GxxExxY protein</fullName>
    </recommendedName>
</protein>
<keyword evidence="2" id="KW-1185">Reference proteome</keyword>
<dbReference type="EMBL" id="CP002542">
    <property type="protein sequence ID" value="AEA45728.1"/>
    <property type="molecule type" value="Genomic_DNA"/>
</dbReference>
<dbReference type="InterPro" id="IPR026350">
    <property type="entry name" value="GxxExxY"/>
</dbReference>
<dbReference type="KEGG" id="fte:Fluta_3761"/>
<gene>
    <name evidence="1" type="ordered locus">Fluta_3761</name>
</gene>
<evidence type="ECO:0008006" key="3">
    <source>
        <dbReference type="Google" id="ProtNLM"/>
    </source>
</evidence>
<evidence type="ECO:0000313" key="2">
    <source>
        <dbReference type="Proteomes" id="UP000007463"/>
    </source>
</evidence>
<sequence length="125" mass="14310">MTENEISTHICSSIYEVYFTLGPGLLESSYEFALKHELEFRGLNVKSQVKLALNYKGAIWEDAYRVDLLVEGQVIIEIKSIESLNNVHHKQLISYLKLAGLRLGILVNFNTDFIKGNIFRKLNGY</sequence>
<dbReference type="AlphaFoldDB" id="F2IFL4"/>
<name>F2IFL4_FLUTR</name>
<dbReference type="STRING" id="755732.Fluta_3761"/>
<evidence type="ECO:0000313" key="1">
    <source>
        <dbReference type="EMBL" id="AEA45728.1"/>
    </source>
</evidence>
<dbReference type="Proteomes" id="UP000007463">
    <property type="component" value="Chromosome"/>
</dbReference>